<evidence type="ECO:0000313" key="3">
    <source>
        <dbReference type="Proteomes" id="UP000231333"/>
    </source>
</evidence>
<keyword evidence="2" id="KW-0808">Transferase</keyword>
<accession>A0A2H0QV62</accession>
<dbReference type="GO" id="GO:0004057">
    <property type="term" value="F:arginyl-tRNA--protein transferase activity"/>
    <property type="evidence" value="ECO:0007669"/>
    <property type="project" value="InterPro"/>
</dbReference>
<feature type="domain" description="N-end rule aminoacyl transferase C-terminal" evidence="1">
    <location>
        <begin position="105"/>
        <end position="214"/>
    </location>
</feature>
<dbReference type="SUPFAM" id="SSF55729">
    <property type="entry name" value="Acyl-CoA N-acyltransferases (Nat)"/>
    <property type="match status" value="1"/>
</dbReference>
<comment type="caution">
    <text evidence="2">The sequence shown here is derived from an EMBL/GenBank/DDBJ whole genome shotgun (WGS) entry which is preliminary data.</text>
</comment>
<dbReference type="AlphaFoldDB" id="A0A2H0QV62"/>
<dbReference type="InterPro" id="IPR016181">
    <property type="entry name" value="Acyl_CoA_acyltransferase"/>
</dbReference>
<sequence>MKIFKSEFVHSYTSYSFGYCDYAIYEDGDNLSDIYQQGFLPYTGSSDIKQTLYMARSARVNLEKFSPNSENRRVAKKFDGQLVRSKTPLADFDYTNNQFISFCIEYFAKRHGPHVMPKERFSTILASGFPIFVITYTHKDTQNIVGYALEIDDGIMSHYWYSFYDLIYAYESLGLWIMLDCIREAQSAGKTHYYIGTVYGDKALYKTNFDSLEFWDGNIWNTDIKHLRTISRNDEHHVVDNIDRFKEDKRLF</sequence>
<dbReference type="Pfam" id="PF04377">
    <property type="entry name" value="ATE_C"/>
    <property type="match status" value="1"/>
</dbReference>
<dbReference type="InterPro" id="IPR007472">
    <property type="entry name" value="N-end_Aminoacyl_Trfase_C"/>
</dbReference>
<evidence type="ECO:0000313" key="2">
    <source>
        <dbReference type="EMBL" id="PIR38169.1"/>
    </source>
</evidence>
<dbReference type="EMBL" id="PCXL01000011">
    <property type="protein sequence ID" value="PIR38169.1"/>
    <property type="molecule type" value="Genomic_DNA"/>
</dbReference>
<gene>
    <name evidence="2" type="ORF">COV34_00945</name>
</gene>
<evidence type="ECO:0000259" key="1">
    <source>
        <dbReference type="Pfam" id="PF04377"/>
    </source>
</evidence>
<dbReference type="Proteomes" id="UP000231333">
    <property type="component" value="Unassembled WGS sequence"/>
</dbReference>
<proteinExistence type="predicted"/>
<name>A0A2H0QV62_9BACT</name>
<organism evidence="2 3">
    <name type="scientific">Candidatus Zambryskibacteria bacterium CG10_big_fil_rev_8_21_14_0_10_42_12</name>
    <dbReference type="NCBI Taxonomy" id="1975115"/>
    <lineage>
        <taxon>Bacteria</taxon>
        <taxon>Candidatus Zambryskiibacteriota</taxon>
    </lineage>
</organism>
<protein>
    <submittedName>
        <fullName evidence="2">Arginine-tRNA-protein transferase</fullName>
    </submittedName>
</protein>
<reference evidence="2 3" key="1">
    <citation type="submission" date="2017-09" db="EMBL/GenBank/DDBJ databases">
        <title>Depth-based differentiation of microbial function through sediment-hosted aquifers and enrichment of novel symbionts in the deep terrestrial subsurface.</title>
        <authorList>
            <person name="Probst A.J."/>
            <person name="Ladd B."/>
            <person name="Jarett J.K."/>
            <person name="Geller-Mcgrath D.E."/>
            <person name="Sieber C.M."/>
            <person name="Emerson J.B."/>
            <person name="Anantharaman K."/>
            <person name="Thomas B.C."/>
            <person name="Malmstrom R."/>
            <person name="Stieglmeier M."/>
            <person name="Klingl A."/>
            <person name="Woyke T."/>
            <person name="Ryan C.M."/>
            <person name="Banfield J.F."/>
        </authorList>
    </citation>
    <scope>NUCLEOTIDE SEQUENCE [LARGE SCALE GENOMIC DNA]</scope>
    <source>
        <strain evidence="2">CG10_big_fil_rev_8_21_14_0_10_42_12</strain>
    </source>
</reference>